<name>A0A2N3J479_AERSO</name>
<dbReference type="Proteomes" id="UP000233526">
    <property type="component" value="Unassembled WGS sequence"/>
</dbReference>
<sequence length="84" mass="10019">MPLEVKAALIFLHVYQISQLCELIQKRFFLHLNLYLKTLKSILMKELSVTPSVAITQPQLCLGYVWIKRQNHFYQKIPLHLRLR</sequence>
<comment type="caution">
    <text evidence="1">The sequence shown here is derived from an EMBL/GenBank/DDBJ whole genome shotgun (WGS) entry which is preliminary data.</text>
</comment>
<reference evidence="1 2" key="1">
    <citation type="journal article" date="2017" name="Front. Microbiol.">
        <title>Strong Genomic and Phenotypic Heterogeneity in the Aeromonas sobria Species Complex.</title>
        <authorList>
            <person name="Gauthier J."/>
            <person name="Vincent A.T."/>
            <person name="Charette S.J."/>
            <person name="Derome N."/>
        </authorList>
    </citation>
    <scope>NUCLEOTIDE SEQUENCE [LARGE SCALE GENOMIC DNA]</scope>
    <source>
        <strain evidence="1 2">JF2635</strain>
    </source>
</reference>
<protein>
    <submittedName>
        <fullName evidence="1">Uncharacterized protein</fullName>
    </submittedName>
</protein>
<dbReference type="EMBL" id="LJZX01000025">
    <property type="protein sequence ID" value="PKQ80784.1"/>
    <property type="molecule type" value="Genomic_DNA"/>
</dbReference>
<dbReference type="AlphaFoldDB" id="A0A2N3J479"/>
<organism evidence="1 2">
    <name type="scientific">Aeromonas sobria</name>
    <dbReference type="NCBI Taxonomy" id="646"/>
    <lineage>
        <taxon>Bacteria</taxon>
        <taxon>Pseudomonadati</taxon>
        <taxon>Pseudomonadota</taxon>
        <taxon>Gammaproteobacteria</taxon>
        <taxon>Aeromonadales</taxon>
        <taxon>Aeromonadaceae</taxon>
        <taxon>Aeromonas</taxon>
    </lineage>
</organism>
<evidence type="ECO:0000313" key="1">
    <source>
        <dbReference type="EMBL" id="PKQ80784.1"/>
    </source>
</evidence>
<proteinExistence type="predicted"/>
<evidence type="ECO:0000313" key="2">
    <source>
        <dbReference type="Proteomes" id="UP000233526"/>
    </source>
</evidence>
<gene>
    <name evidence="1" type="ORF">AOX56_11130</name>
</gene>
<accession>A0A2N3J479</accession>